<dbReference type="SMART" id="SM00689">
    <property type="entry name" value="DM6"/>
    <property type="match status" value="1"/>
</dbReference>
<organism evidence="2 3">
    <name type="scientific">Drosophila navojoa</name>
    <name type="common">Fruit fly</name>
    <dbReference type="NCBI Taxonomy" id="7232"/>
    <lineage>
        <taxon>Eukaryota</taxon>
        <taxon>Metazoa</taxon>
        <taxon>Ecdysozoa</taxon>
        <taxon>Arthropoda</taxon>
        <taxon>Hexapoda</taxon>
        <taxon>Insecta</taxon>
        <taxon>Pterygota</taxon>
        <taxon>Neoptera</taxon>
        <taxon>Endopterygota</taxon>
        <taxon>Diptera</taxon>
        <taxon>Brachycera</taxon>
        <taxon>Muscomorpha</taxon>
        <taxon>Ephydroidea</taxon>
        <taxon>Drosophilidae</taxon>
        <taxon>Drosophila</taxon>
    </lineage>
</organism>
<accession>A0A484B5Z8</accession>
<dbReference type="OrthoDB" id="7812215at2759"/>
<feature type="compositionally biased region" description="Basic and acidic residues" evidence="1">
    <location>
        <begin position="198"/>
        <end position="214"/>
    </location>
</feature>
<evidence type="ECO:0000256" key="1">
    <source>
        <dbReference type="SAM" id="MobiDB-lite"/>
    </source>
</evidence>
<keyword evidence="3" id="KW-1185">Reference proteome</keyword>
<dbReference type="AlphaFoldDB" id="A0A484B5Z8"/>
<dbReference type="Proteomes" id="UP000295192">
    <property type="component" value="Unassembled WGS sequence"/>
</dbReference>
<dbReference type="OMA" id="YPPECCP"/>
<dbReference type="InterPro" id="IPR006611">
    <property type="entry name" value="DUF1431_DROsp"/>
</dbReference>
<dbReference type="PANTHER" id="PTHR20977">
    <property type="entry name" value="AT13385P-RELATED"/>
    <property type="match status" value="1"/>
</dbReference>
<dbReference type="PANTHER" id="PTHR20977:SF0">
    <property type="entry name" value="AT13385P-RELATED"/>
    <property type="match status" value="1"/>
</dbReference>
<evidence type="ECO:0000313" key="3">
    <source>
        <dbReference type="Proteomes" id="UP000295192"/>
    </source>
</evidence>
<comment type="caution">
    <text evidence="2">The sequence shown here is derived from an EMBL/GenBank/DDBJ whole genome shotgun (WGS) entry which is preliminary data.</text>
</comment>
<evidence type="ECO:0000313" key="2">
    <source>
        <dbReference type="EMBL" id="TDG43245.1"/>
    </source>
</evidence>
<dbReference type="EMBL" id="LSRL02000167">
    <property type="protein sequence ID" value="TDG43245.1"/>
    <property type="molecule type" value="Genomic_DNA"/>
</dbReference>
<sequence>MAATSILATICAERLTKFLTRYSRVQAGTLRCSYPLVAVKPKVPPPRPARVPPVERKCSLWQSSEQYQTPLLNRSTGFDKIYSCAQGQSNALQGRDANLPGVNRIRQGSMLSSATRRSIADCIGLRTAQGRLELCAPGQPVLGRSVAQTKARYQALANYANSLLNSKPRKLVLSPSRPLGKIHVQHAKLYGTNRLGKKKDNSRSSDSETPKDGSCEELQEPTCCPKMHPCSINHRQSETRYPIKVNQKSFYEAAEWIAQNKRLTKNNTDQYESMWEDVANPTKEQLALFSYPPECCPKCPNTPFDVLYYRPSNKCRQYQRTWWECCPKMVPKRVCCWCDAIPPESLIRCPPSYSSSSKGACSENHEKSRFDCNKKAQDCPRVQLPSCRAARVPPTCNIVRRPKVCEKPKCPYPSYSECRQLDPAEIPERPAECRCLKLSSTCEAHRASIKRDTIQSKFCECPTCK</sequence>
<name>A0A484B5Z8_DRONA</name>
<feature type="region of interest" description="Disordered" evidence="1">
    <location>
        <begin position="184"/>
        <end position="220"/>
    </location>
</feature>
<dbReference type="Pfam" id="PF07248">
    <property type="entry name" value="DUF1431"/>
    <property type="match status" value="1"/>
</dbReference>
<reference evidence="2 3" key="1">
    <citation type="journal article" date="2019" name="J. Hered.">
        <title>An Improved Genome Assembly for Drosophila navojoa, the Basal Species in the mojavensis Cluster.</title>
        <authorList>
            <person name="Vanderlinde T."/>
            <person name="Dupim E.G."/>
            <person name="Nazario-Yepiz N.O."/>
            <person name="Carvalho A.B."/>
        </authorList>
    </citation>
    <scope>NUCLEOTIDE SEQUENCE [LARGE SCALE GENOMIC DNA]</scope>
    <source>
        <strain evidence="2">Navoj_Jal97</strain>
        <tissue evidence="2">Whole organism</tissue>
    </source>
</reference>
<protein>
    <submittedName>
        <fullName evidence="2">Uncharacterized protein</fullName>
    </submittedName>
</protein>
<gene>
    <name evidence="2" type="ORF">AWZ03_010339</name>
</gene>
<proteinExistence type="predicted"/>